<dbReference type="InterPro" id="IPR017853">
    <property type="entry name" value="GH"/>
</dbReference>
<dbReference type="AlphaFoldDB" id="A0A0P6YWL7"/>
<feature type="signal peptide" evidence="2">
    <location>
        <begin position="1"/>
        <end position="35"/>
    </location>
</feature>
<proteinExistence type="predicted"/>
<comment type="caution">
    <text evidence="3">The sequence shown here is derived from an EMBL/GenBank/DDBJ whole genome shotgun (WGS) entry which is preliminary data.</text>
</comment>
<reference evidence="3 4" key="1">
    <citation type="submission" date="2015-07" db="EMBL/GenBank/DDBJ databases">
        <title>Whole genome sequence of Ardenticatena maritima DSM 23922.</title>
        <authorList>
            <person name="Hemp J."/>
            <person name="Ward L.M."/>
            <person name="Pace L.A."/>
            <person name="Fischer W.W."/>
        </authorList>
    </citation>
    <scope>NUCLEOTIDE SEQUENCE [LARGE SCALE GENOMIC DNA]</scope>
    <source>
        <strain evidence="3 4">110S</strain>
    </source>
</reference>
<evidence type="ECO:0000313" key="3">
    <source>
        <dbReference type="EMBL" id="KPL89565.1"/>
    </source>
</evidence>
<name>A0A0P6YWL7_9CHLR</name>
<organism evidence="3 4">
    <name type="scientific">Ardenticatena maritima</name>
    <dbReference type="NCBI Taxonomy" id="872965"/>
    <lineage>
        <taxon>Bacteria</taxon>
        <taxon>Bacillati</taxon>
        <taxon>Chloroflexota</taxon>
        <taxon>Ardenticatenia</taxon>
        <taxon>Ardenticatenales</taxon>
        <taxon>Ardenticatenaceae</taxon>
        <taxon>Ardenticatena</taxon>
    </lineage>
</organism>
<dbReference type="Proteomes" id="UP000050502">
    <property type="component" value="Unassembled WGS sequence"/>
</dbReference>
<evidence type="ECO:0000313" key="4">
    <source>
        <dbReference type="Proteomes" id="UP000050502"/>
    </source>
</evidence>
<dbReference type="PROSITE" id="PS51257">
    <property type="entry name" value="PROKAR_LIPOPROTEIN"/>
    <property type="match status" value="1"/>
</dbReference>
<keyword evidence="2" id="KW-0732">Signal</keyword>
<evidence type="ECO:0008006" key="5">
    <source>
        <dbReference type="Google" id="ProtNLM"/>
    </source>
</evidence>
<feature type="compositionally biased region" description="Pro residues" evidence="1">
    <location>
        <begin position="104"/>
        <end position="118"/>
    </location>
</feature>
<feature type="region of interest" description="Disordered" evidence="1">
    <location>
        <begin position="90"/>
        <end position="120"/>
    </location>
</feature>
<dbReference type="SUPFAM" id="SSF51445">
    <property type="entry name" value="(Trans)glycosidases"/>
    <property type="match status" value="1"/>
</dbReference>
<accession>A0A0P6YWL7</accession>
<sequence length="441" mass="50190">MNQQTKTEVDSMRHVWALTFLVVLALGTLACQATATPTTETPLELAETTGEATSIPPTITPVPTITPSPMSPPTPLAESDTEVYLPLVNTESTRDATGSEAYPAPEPTPTRRPKPTPTPELLTLRTDLPALSLPEWPRPVNDNGMCIHLSRNPYPSPEEMDRDIARLQAMKMRWALVLYADENILHMAAPKFAAAGIIPVWRKMLRPYEAYEGGWARDVQIVQQYGLPPYFQIYNEPSLDQEWYEHGGKPEWDDFIGNLMDATEEVYNAGGFVGWQFINQEWLDRALDELERRGGQQVLGRFFFVAHSYGNNHPPEYDLDIHSVLGWRFFAQQFQDRYGFVPPIIVGEGGWRIGNDQDAHYPPIDANMHRDYHVEVFRWFQTGVLSNGEPLPDYLFAFCPWLLSAPMDDSAWFDSYAGDRLMTFEAVKNMPAFVRKFSWEK</sequence>
<dbReference type="Gene3D" id="3.20.20.80">
    <property type="entry name" value="Glycosidases"/>
    <property type="match status" value="1"/>
</dbReference>
<evidence type="ECO:0000256" key="1">
    <source>
        <dbReference type="SAM" id="MobiDB-lite"/>
    </source>
</evidence>
<dbReference type="EMBL" id="LGKN01000003">
    <property type="protein sequence ID" value="KPL89565.1"/>
    <property type="molecule type" value="Genomic_DNA"/>
</dbReference>
<feature type="chain" id="PRO_5006133964" description="Glycoside hydrolase family 5 domain-containing protein" evidence="2">
    <location>
        <begin position="36"/>
        <end position="441"/>
    </location>
</feature>
<protein>
    <recommendedName>
        <fullName evidence="5">Glycoside hydrolase family 5 domain-containing protein</fullName>
    </recommendedName>
</protein>
<evidence type="ECO:0000256" key="2">
    <source>
        <dbReference type="SAM" id="SignalP"/>
    </source>
</evidence>
<gene>
    <name evidence="3" type="ORF">SE16_03880</name>
</gene>